<dbReference type="EMBL" id="JANUGX010000027">
    <property type="protein sequence ID" value="MCS0591453.1"/>
    <property type="molecule type" value="Genomic_DNA"/>
</dbReference>
<dbReference type="InterPro" id="IPR058163">
    <property type="entry name" value="LysR-type_TF_proteobact-type"/>
</dbReference>
<dbReference type="PROSITE" id="PS50931">
    <property type="entry name" value="HTH_LYSR"/>
    <property type="match status" value="1"/>
</dbReference>
<evidence type="ECO:0000256" key="1">
    <source>
        <dbReference type="ARBA" id="ARBA00009437"/>
    </source>
</evidence>
<evidence type="ECO:0000256" key="3">
    <source>
        <dbReference type="ARBA" id="ARBA00023125"/>
    </source>
</evidence>
<dbReference type="InterPro" id="IPR036388">
    <property type="entry name" value="WH-like_DNA-bd_sf"/>
</dbReference>
<keyword evidence="7" id="KW-1185">Reference proteome</keyword>
<proteinExistence type="inferred from homology"/>
<dbReference type="InterPro" id="IPR000847">
    <property type="entry name" value="LysR_HTH_N"/>
</dbReference>
<accession>A0ABT2AB80</accession>
<keyword evidence="3" id="KW-0238">DNA-binding</keyword>
<organism evidence="6 7">
    <name type="scientific">Massilia norwichensis</name>
    <dbReference type="NCBI Taxonomy" id="1442366"/>
    <lineage>
        <taxon>Bacteria</taxon>
        <taxon>Pseudomonadati</taxon>
        <taxon>Pseudomonadota</taxon>
        <taxon>Betaproteobacteria</taxon>
        <taxon>Burkholderiales</taxon>
        <taxon>Oxalobacteraceae</taxon>
        <taxon>Telluria group</taxon>
        <taxon>Massilia</taxon>
    </lineage>
</organism>
<feature type="domain" description="HTH lysR-type" evidence="5">
    <location>
        <begin position="1"/>
        <end position="59"/>
    </location>
</feature>
<dbReference type="Pfam" id="PF03466">
    <property type="entry name" value="LysR_substrate"/>
    <property type="match status" value="1"/>
</dbReference>
<keyword evidence="4" id="KW-0804">Transcription</keyword>
<keyword evidence="2" id="KW-0805">Transcription regulation</keyword>
<dbReference type="CDD" id="cd08472">
    <property type="entry name" value="PBP2_CrgA_like_3"/>
    <property type="match status" value="1"/>
</dbReference>
<evidence type="ECO:0000313" key="7">
    <source>
        <dbReference type="Proteomes" id="UP001205560"/>
    </source>
</evidence>
<sequence length="299" mass="33051">MKELDTIQVFLKVAELESFSGAARQLGLPNATVSAAVRQLEQQLGTRLLQRTTRRVQMTQEGEAFHARSREVLDEVEALRGMFRGGQDVLRGRLRVDMSVALASELVLPRLGEFMAMHPQLAIDLGTADRRVDLIREGYDCVLRAGVLTDSSLVARPLGSYRVANCASPAYLEQYGTPQRLEDLAHHRLIHYDAQLGGSAAAWEWFDGEHTHYAPVGSMLTVNGTASYKAACLAGLGIIQVPRAGLRELIEAGKLVEVMEDYRPAPMPVAFVYPTRRHVPARAVAFMDWVAGLLKPYLQ</sequence>
<dbReference type="Gene3D" id="3.40.190.290">
    <property type="match status" value="1"/>
</dbReference>
<name>A0ABT2AB80_9BURK</name>
<dbReference type="SUPFAM" id="SSF46785">
    <property type="entry name" value="Winged helix' DNA-binding domain"/>
    <property type="match status" value="1"/>
</dbReference>
<evidence type="ECO:0000259" key="5">
    <source>
        <dbReference type="PROSITE" id="PS50931"/>
    </source>
</evidence>
<gene>
    <name evidence="6" type="ORF">NX782_19875</name>
</gene>
<dbReference type="RefSeq" id="WP_258847222.1">
    <property type="nucleotide sequence ID" value="NZ_JANUGX010000027.1"/>
</dbReference>
<dbReference type="Pfam" id="PF00126">
    <property type="entry name" value="HTH_1"/>
    <property type="match status" value="1"/>
</dbReference>
<evidence type="ECO:0000313" key="6">
    <source>
        <dbReference type="EMBL" id="MCS0591453.1"/>
    </source>
</evidence>
<comment type="caution">
    <text evidence="6">The sequence shown here is derived from an EMBL/GenBank/DDBJ whole genome shotgun (WGS) entry which is preliminary data.</text>
</comment>
<dbReference type="InterPro" id="IPR005119">
    <property type="entry name" value="LysR_subst-bd"/>
</dbReference>
<dbReference type="PANTHER" id="PTHR30537:SF72">
    <property type="entry name" value="LYSR FAMILY TRANSCRIPTIONAL REGULATOR"/>
    <property type="match status" value="1"/>
</dbReference>
<comment type="similarity">
    <text evidence="1">Belongs to the LysR transcriptional regulatory family.</text>
</comment>
<dbReference type="PANTHER" id="PTHR30537">
    <property type="entry name" value="HTH-TYPE TRANSCRIPTIONAL REGULATOR"/>
    <property type="match status" value="1"/>
</dbReference>
<protein>
    <submittedName>
        <fullName evidence="6">LysR family transcriptional regulator</fullName>
    </submittedName>
</protein>
<evidence type="ECO:0000256" key="2">
    <source>
        <dbReference type="ARBA" id="ARBA00023015"/>
    </source>
</evidence>
<evidence type="ECO:0000256" key="4">
    <source>
        <dbReference type="ARBA" id="ARBA00023163"/>
    </source>
</evidence>
<reference evidence="6 7" key="1">
    <citation type="submission" date="2022-08" db="EMBL/GenBank/DDBJ databases">
        <title>Reclassification of Massilia species as members of the genera Telluria, Duganella, Pseudoduganella, Mokoshia gen. nov. and Zemynaea gen. nov. using orthogonal and non-orthogonal genome-based approaches.</title>
        <authorList>
            <person name="Bowman J.P."/>
        </authorList>
    </citation>
    <scope>NUCLEOTIDE SEQUENCE [LARGE SCALE GENOMIC DNA]</scope>
    <source>
        <strain evidence="6 7">LMG 28164</strain>
    </source>
</reference>
<dbReference type="Gene3D" id="1.10.10.10">
    <property type="entry name" value="Winged helix-like DNA-binding domain superfamily/Winged helix DNA-binding domain"/>
    <property type="match status" value="1"/>
</dbReference>
<dbReference type="SUPFAM" id="SSF53850">
    <property type="entry name" value="Periplasmic binding protein-like II"/>
    <property type="match status" value="1"/>
</dbReference>
<dbReference type="Proteomes" id="UP001205560">
    <property type="component" value="Unassembled WGS sequence"/>
</dbReference>
<dbReference type="InterPro" id="IPR036390">
    <property type="entry name" value="WH_DNA-bd_sf"/>
</dbReference>